<dbReference type="PRINTS" id="PR00463">
    <property type="entry name" value="EP450I"/>
</dbReference>
<evidence type="ECO:0000256" key="29">
    <source>
        <dbReference type="ARBA" id="ARBA00050696"/>
    </source>
</evidence>
<reference evidence="49" key="1">
    <citation type="submission" date="2021-10" db="EMBL/GenBank/DDBJ databases">
        <title>Tropical sea cucumber genome reveals ecological adaptation and Cuvierian tubules defense mechanism.</title>
        <authorList>
            <person name="Chen T."/>
        </authorList>
    </citation>
    <scope>NUCLEOTIDE SEQUENCE</scope>
    <source>
        <strain evidence="49">Nanhai2018</strain>
        <tissue evidence="49">Muscle</tissue>
    </source>
</reference>
<dbReference type="GO" id="GO:0005506">
    <property type="term" value="F:iron ion binding"/>
    <property type="evidence" value="ECO:0007669"/>
    <property type="project" value="InterPro"/>
</dbReference>
<comment type="subcellular location">
    <subcellularLocation>
        <location evidence="3">Cell projection</location>
        <location evidence="3">Dendrite</location>
    </subcellularLocation>
    <subcellularLocation>
        <location evidence="4">Endoplasmic reticulum membrane</location>
        <topology evidence="4">Single-pass membrane protein</topology>
    </subcellularLocation>
    <subcellularLocation>
        <location evidence="2">Microsome membrane</location>
        <topology evidence="2">Single-pass membrane protein</topology>
    </subcellularLocation>
    <subcellularLocation>
        <location evidence="24">Postsynapse</location>
    </subcellularLocation>
    <subcellularLocation>
        <location evidence="23">Presynapse</location>
    </subcellularLocation>
</comment>
<dbReference type="GO" id="GO:0098793">
    <property type="term" value="C:presynapse"/>
    <property type="evidence" value="ECO:0007669"/>
    <property type="project" value="UniProtKB-SubCell"/>
</dbReference>
<evidence type="ECO:0000256" key="22">
    <source>
        <dbReference type="ARBA" id="ARBA00023273"/>
    </source>
</evidence>
<comment type="catalytic activity">
    <reaction evidence="39">
        <text>desmosterol + reduced [NADPH--hemoprotein reductase] + O2 = (24S)-25-epoxycholesterol + oxidized [NADPH--hemoprotein reductase] + H2O + H(+)</text>
        <dbReference type="Rhea" id="RHEA:53232"/>
        <dbReference type="Rhea" id="RHEA-COMP:11964"/>
        <dbReference type="Rhea" id="RHEA-COMP:11965"/>
        <dbReference type="ChEBI" id="CHEBI:15377"/>
        <dbReference type="ChEBI" id="CHEBI:15378"/>
        <dbReference type="ChEBI" id="CHEBI:15379"/>
        <dbReference type="ChEBI" id="CHEBI:17737"/>
        <dbReference type="ChEBI" id="CHEBI:41633"/>
        <dbReference type="ChEBI" id="CHEBI:57618"/>
        <dbReference type="ChEBI" id="CHEBI:58210"/>
    </reaction>
    <physiologicalReaction direction="left-to-right" evidence="39">
        <dbReference type="Rhea" id="RHEA:53233"/>
    </physiologicalReaction>
</comment>
<accession>A0A9Q1HHG6</accession>
<keyword evidence="8 46" id="KW-0349">Heme</keyword>
<dbReference type="PRINTS" id="PR00385">
    <property type="entry name" value="P450"/>
</dbReference>
<evidence type="ECO:0000256" key="6">
    <source>
        <dbReference type="ARBA" id="ARBA00010617"/>
    </source>
</evidence>
<comment type="catalytic activity">
    <reaction evidence="32">
        <text>testosterone + reduced [NADPH--hemoprotein reductase] + O2 = 6beta,17beta-dihydroxyandrost-4-en-3-one + oxidized [NADPH--hemoprotein reductase] + H2O + H(+)</text>
        <dbReference type="Rhea" id="RHEA:46296"/>
        <dbReference type="Rhea" id="RHEA-COMP:11964"/>
        <dbReference type="Rhea" id="RHEA-COMP:11965"/>
        <dbReference type="ChEBI" id="CHEBI:15377"/>
        <dbReference type="ChEBI" id="CHEBI:15378"/>
        <dbReference type="ChEBI" id="CHEBI:15379"/>
        <dbReference type="ChEBI" id="CHEBI:17347"/>
        <dbReference type="ChEBI" id="CHEBI:34477"/>
        <dbReference type="ChEBI" id="CHEBI:57618"/>
        <dbReference type="ChEBI" id="CHEBI:58210"/>
    </reaction>
    <physiologicalReaction direction="left-to-right" evidence="32">
        <dbReference type="Rhea" id="RHEA:46297"/>
    </physiologicalReaction>
</comment>
<evidence type="ECO:0000256" key="23">
    <source>
        <dbReference type="ARBA" id="ARBA00034106"/>
    </source>
</evidence>
<comment type="catalytic activity">
    <reaction evidence="33">
        <text>4beta-hydroxycholesterol + reduced [NADPH--hemoprotein reductase] + O2 = 4beta,24S-dihydroxycholesterol + oxidized [NADPH--hemoprotein reductase] + H2O + H(+)</text>
        <dbReference type="Rhea" id="RHEA:46392"/>
        <dbReference type="Rhea" id="RHEA-COMP:11964"/>
        <dbReference type="Rhea" id="RHEA-COMP:11965"/>
        <dbReference type="ChEBI" id="CHEBI:15377"/>
        <dbReference type="ChEBI" id="CHEBI:15378"/>
        <dbReference type="ChEBI" id="CHEBI:15379"/>
        <dbReference type="ChEBI" id="CHEBI:57618"/>
        <dbReference type="ChEBI" id="CHEBI:58210"/>
        <dbReference type="ChEBI" id="CHEBI:85778"/>
        <dbReference type="ChEBI" id="CHEBI:86087"/>
    </reaction>
    <physiologicalReaction direction="left-to-right" evidence="33">
        <dbReference type="Rhea" id="RHEA:46393"/>
    </physiologicalReaction>
</comment>
<evidence type="ECO:0000256" key="39">
    <source>
        <dbReference type="ARBA" id="ARBA00052870"/>
    </source>
</evidence>
<proteinExistence type="inferred from homology"/>
<evidence type="ECO:0000256" key="35">
    <source>
        <dbReference type="ARBA" id="ARBA00051748"/>
    </source>
</evidence>
<evidence type="ECO:0000256" key="7">
    <source>
        <dbReference type="ARBA" id="ARBA00022548"/>
    </source>
</evidence>
<feature type="binding site" description="axial binding residue" evidence="46">
    <location>
        <position position="442"/>
    </location>
    <ligand>
        <name>heme</name>
        <dbReference type="ChEBI" id="CHEBI:30413"/>
    </ligand>
    <ligandPart>
        <name>Fe</name>
        <dbReference type="ChEBI" id="CHEBI:18248"/>
    </ligandPart>
</feature>
<evidence type="ECO:0000256" key="19">
    <source>
        <dbReference type="ARBA" id="ARBA00023136"/>
    </source>
</evidence>
<dbReference type="OrthoDB" id="1470350at2759"/>
<evidence type="ECO:0000256" key="2">
    <source>
        <dbReference type="ARBA" id="ARBA00004111"/>
    </source>
</evidence>
<evidence type="ECO:0000256" key="10">
    <source>
        <dbReference type="ARBA" id="ARBA00022723"/>
    </source>
</evidence>
<dbReference type="InterPro" id="IPR017972">
    <property type="entry name" value="Cyt_P450_CS"/>
</dbReference>
<gene>
    <name evidence="49" type="ORF">HOLleu_07984</name>
</gene>
<keyword evidence="14 47" id="KW-0560">Oxidoreductase</keyword>
<evidence type="ECO:0000256" key="30">
    <source>
        <dbReference type="ARBA" id="ARBA00050991"/>
    </source>
</evidence>
<evidence type="ECO:0000256" key="1">
    <source>
        <dbReference type="ARBA" id="ARBA00001971"/>
    </source>
</evidence>
<evidence type="ECO:0000256" key="43">
    <source>
        <dbReference type="ARBA" id="ARBA00077287"/>
    </source>
</evidence>
<dbReference type="CDD" id="cd20613">
    <property type="entry name" value="CYP46A1-like"/>
    <property type="match status" value="1"/>
</dbReference>
<dbReference type="Pfam" id="PF00067">
    <property type="entry name" value="p450"/>
    <property type="match status" value="1"/>
</dbReference>
<evidence type="ECO:0000256" key="27">
    <source>
        <dbReference type="ARBA" id="ARBA00050344"/>
    </source>
</evidence>
<keyword evidence="12" id="KW-0492">Microsome</keyword>
<name>A0A9Q1HHG6_HOLLE</name>
<comment type="catalytic activity">
    <reaction evidence="26">
        <text>desmosterol + reduced [NADPH--hemoprotein reductase] + O2 = (24Z),26-hydroxydesmosterol + oxidized [NADPH--hemoprotein reductase] + H2O + H(+)</text>
        <dbReference type="Rhea" id="RHEA:53236"/>
        <dbReference type="Rhea" id="RHEA-COMP:11964"/>
        <dbReference type="Rhea" id="RHEA-COMP:11965"/>
        <dbReference type="ChEBI" id="CHEBI:15377"/>
        <dbReference type="ChEBI" id="CHEBI:15378"/>
        <dbReference type="ChEBI" id="CHEBI:15379"/>
        <dbReference type="ChEBI" id="CHEBI:17737"/>
        <dbReference type="ChEBI" id="CHEBI:57618"/>
        <dbReference type="ChEBI" id="CHEBI:58210"/>
        <dbReference type="ChEBI" id="CHEBI:137053"/>
    </reaction>
    <physiologicalReaction direction="left-to-right" evidence="26">
        <dbReference type="Rhea" id="RHEA:53237"/>
    </physiologicalReaction>
</comment>
<comment type="pathway">
    <text evidence="25">Steroid metabolism; cholesterol degradation.</text>
</comment>
<dbReference type="GO" id="GO:0020037">
    <property type="term" value="F:heme binding"/>
    <property type="evidence" value="ECO:0007669"/>
    <property type="project" value="InterPro"/>
</dbReference>
<dbReference type="InterPro" id="IPR036396">
    <property type="entry name" value="Cyt_P450_sf"/>
</dbReference>
<organism evidence="49 50">
    <name type="scientific">Holothuria leucospilota</name>
    <name type="common">Black long sea cucumber</name>
    <name type="synonym">Mertensiothuria leucospilota</name>
    <dbReference type="NCBI Taxonomy" id="206669"/>
    <lineage>
        <taxon>Eukaryota</taxon>
        <taxon>Metazoa</taxon>
        <taxon>Echinodermata</taxon>
        <taxon>Eleutherozoa</taxon>
        <taxon>Echinozoa</taxon>
        <taxon>Holothuroidea</taxon>
        <taxon>Aspidochirotacea</taxon>
        <taxon>Aspidochirotida</taxon>
        <taxon>Holothuriidae</taxon>
        <taxon>Holothuria</taxon>
    </lineage>
</organism>
<dbReference type="GO" id="GO:0005789">
    <property type="term" value="C:endoplasmic reticulum membrane"/>
    <property type="evidence" value="ECO:0007669"/>
    <property type="project" value="UniProtKB-SubCell"/>
</dbReference>
<keyword evidence="17 47" id="KW-0503">Monooxygenase</keyword>
<evidence type="ECO:0000256" key="9">
    <source>
        <dbReference type="ARBA" id="ARBA00022692"/>
    </source>
</evidence>
<dbReference type="Gene3D" id="1.10.630.10">
    <property type="entry name" value="Cytochrome P450"/>
    <property type="match status" value="1"/>
</dbReference>
<comment type="catalytic activity">
    <reaction evidence="30">
        <text>cholesterol + reduced [NADPH--hemoprotein reductase] + O2 = (24S)-hydroxycholesterol + oxidized [NADPH--hemoprotein reductase] + H2O + H(+)</text>
        <dbReference type="Rhea" id="RHEA:22716"/>
        <dbReference type="Rhea" id="RHEA-COMP:11964"/>
        <dbReference type="Rhea" id="RHEA-COMP:11965"/>
        <dbReference type="ChEBI" id="CHEBI:15377"/>
        <dbReference type="ChEBI" id="CHEBI:15378"/>
        <dbReference type="ChEBI" id="CHEBI:15379"/>
        <dbReference type="ChEBI" id="CHEBI:16113"/>
        <dbReference type="ChEBI" id="CHEBI:34310"/>
        <dbReference type="ChEBI" id="CHEBI:57618"/>
        <dbReference type="ChEBI" id="CHEBI:58210"/>
        <dbReference type="EC" id="1.14.14.25"/>
    </reaction>
    <physiologicalReaction direction="left-to-right" evidence="30">
        <dbReference type="Rhea" id="RHEA:22717"/>
    </physiologicalReaction>
</comment>
<dbReference type="InterPro" id="IPR039983">
    <property type="entry name" value="CYP46A1"/>
</dbReference>
<dbReference type="PROSITE" id="PS00086">
    <property type="entry name" value="CYTOCHROME_P450"/>
    <property type="match status" value="1"/>
</dbReference>
<dbReference type="PANTHER" id="PTHR24293:SF0">
    <property type="entry name" value="CYP46A1 PROTEIN-RELATED"/>
    <property type="match status" value="1"/>
</dbReference>
<evidence type="ECO:0000256" key="8">
    <source>
        <dbReference type="ARBA" id="ARBA00022617"/>
    </source>
</evidence>
<evidence type="ECO:0000256" key="45">
    <source>
        <dbReference type="ARBA" id="ARBA00080170"/>
    </source>
</evidence>
<dbReference type="GO" id="GO:0030425">
    <property type="term" value="C:dendrite"/>
    <property type="evidence" value="ECO:0007669"/>
    <property type="project" value="UniProtKB-SubCell"/>
</dbReference>
<evidence type="ECO:0000256" key="33">
    <source>
        <dbReference type="ARBA" id="ARBA00051527"/>
    </source>
</evidence>
<evidence type="ECO:0000256" key="37">
    <source>
        <dbReference type="ARBA" id="ARBA00051817"/>
    </source>
</evidence>
<evidence type="ECO:0000256" key="36">
    <source>
        <dbReference type="ARBA" id="ARBA00051763"/>
    </source>
</evidence>
<dbReference type="PANTHER" id="PTHR24293">
    <property type="entry name" value="CYTOCHROME P450 FAMILY 46 SUBFAMILY A"/>
    <property type="match status" value="1"/>
</dbReference>
<comment type="catalytic activity">
    <reaction evidence="37">
        <text>7-dehydrocholesterol + reduced [NADPH--hemoprotein reductase] + O2 = cholesta-5,7-dien-3beta,24S-diol + oxidized [NADPH--hemoprotein reductase] + H2O + H(+)</text>
        <dbReference type="Rhea" id="RHEA:53244"/>
        <dbReference type="Rhea" id="RHEA-COMP:11964"/>
        <dbReference type="Rhea" id="RHEA-COMP:11965"/>
        <dbReference type="ChEBI" id="CHEBI:15377"/>
        <dbReference type="ChEBI" id="CHEBI:15378"/>
        <dbReference type="ChEBI" id="CHEBI:15379"/>
        <dbReference type="ChEBI" id="CHEBI:17759"/>
        <dbReference type="ChEBI" id="CHEBI:57618"/>
        <dbReference type="ChEBI" id="CHEBI:58210"/>
        <dbReference type="ChEBI" id="CHEBI:137061"/>
    </reaction>
    <physiologicalReaction direction="left-to-right" evidence="37">
        <dbReference type="Rhea" id="RHEA:53245"/>
    </physiologicalReaction>
</comment>
<dbReference type="EC" id="1.14.14.25" evidence="41"/>
<keyword evidence="21" id="KW-0753">Steroid metabolism</keyword>
<keyword evidence="18" id="KW-0443">Lipid metabolism</keyword>
<keyword evidence="13 48" id="KW-1133">Transmembrane helix</keyword>
<evidence type="ECO:0000256" key="13">
    <source>
        <dbReference type="ARBA" id="ARBA00022989"/>
    </source>
</evidence>
<dbReference type="InterPro" id="IPR001128">
    <property type="entry name" value="Cyt_P450"/>
</dbReference>
<comment type="pathway">
    <text evidence="5">Lipid metabolism; C21-steroid hormone metabolism.</text>
</comment>
<evidence type="ECO:0000256" key="25">
    <source>
        <dbReference type="ARBA" id="ARBA00049645"/>
    </source>
</evidence>
<evidence type="ECO:0000256" key="46">
    <source>
        <dbReference type="PIRSR" id="PIRSR602401-1"/>
    </source>
</evidence>
<evidence type="ECO:0000256" key="15">
    <source>
        <dbReference type="ARBA" id="ARBA00023004"/>
    </source>
</evidence>
<evidence type="ECO:0000256" key="21">
    <source>
        <dbReference type="ARBA" id="ARBA00023221"/>
    </source>
</evidence>
<comment type="function">
    <text evidence="40">P450 monooxygenase that plays a major role in cholesterol homeostasis in the brain. Primarily catalyzes the hydroxylation (with S stereochemistry) at C-24 of cholesterol side chain, triggering cholesterol diffusion out of neurons and its further degradation. By promoting constant cholesterol elimination in neurons, may activate the mevalonate pathway and coordinate the synthesis of new cholesterol and nonsterol isoprenoids involved in synaptic activity and learning. Further hydroxylates cholesterol derivatives and hormone steroids on both the ring and side chain of these molecules, converting them into active oxysterols involved in lipid signaling and biosynthesis. Acts as an epoxidase converting cholesta-5,24-dien-3beta-ol/desmosterol into (24S),25-epoxycholesterol, an abundant lipid ligand of nuclear NR1H2 and NR1H3 receptors shown to promote neurogenesis in developing brain. May also catalyze the oxidative metabolism of xenobiotics, such as clotrimazole.</text>
</comment>
<feature type="transmembrane region" description="Helical" evidence="48">
    <location>
        <begin position="7"/>
        <end position="27"/>
    </location>
</feature>
<dbReference type="AlphaFoldDB" id="A0A9Q1HHG6"/>
<evidence type="ECO:0000256" key="32">
    <source>
        <dbReference type="ARBA" id="ARBA00051503"/>
    </source>
</evidence>
<evidence type="ECO:0000256" key="48">
    <source>
        <dbReference type="SAM" id="Phobius"/>
    </source>
</evidence>
<evidence type="ECO:0000313" key="50">
    <source>
        <dbReference type="Proteomes" id="UP001152320"/>
    </source>
</evidence>
<evidence type="ECO:0000256" key="11">
    <source>
        <dbReference type="ARBA" id="ARBA00022824"/>
    </source>
</evidence>
<comment type="cofactor">
    <cofactor evidence="1 46">
        <name>heme</name>
        <dbReference type="ChEBI" id="CHEBI:30413"/>
    </cofactor>
</comment>
<comment type="similarity">
    <text evidence="6 47">Belongs to the cytochrome P450 family.</text>
</comment>
<keyword evidence="19 48" id="KW-0472">Membrane</keyword>
<dbReference type="GO" id="GO:0098794">
    <property type="term" value="C:postsynapse"/>
    <property type="evidence" value="ECO:0007669"/>
    <property type="project" value="UniProtKB-SubCell"/>
</dbReference>
<comment type="catalytic activity">
    <reaction evidence="35">
        <text>cholestanol + reduced [NADPH--hemoprotein reductase] + O2 = (24S)-hydroxycholestanol + oxidized [NADPH--hemoprotein reductase] + H2O + H(+)</text>
        <dbReference type="Rhea" id="RHEA:53808"/>
        <dbReference type="Rhea" id="RHEA-COMP:11964"/>
        <dbReference type="Rhea" id="RHEA-COMP:11965"/>
        <dbReference type="ChEBI" id="CHEBI:15377"/>
        <dbReference type="ChEBI" id="CHEBI:15378"/>
        <dbReference type="ChEBI" id="CHEBI:15379"/>
        <dbReference type="ChEBI" id="CHEBI:57618"/>
        <dbReference type="ChEBI" id="CHEBI:58210"/>
        <dbReference type="ChEBI" id="CHEBI:86570"/>
        <dbReference type="ChEBI" id="CHEBI:137687"/>
    </reaction>
    <physiologicalReaction direction="left-to-right" evidence="35">
        <dbReference type="Rhea" id="RHEA:53809"/>
    </physiologicalReaction>
</comment>
<protein>
    <recommendedName>
        <fullName evidence="42">Cholesterol 24-hydroxylase</fullName>
        <ecNumber evidence="41">1.14.14.25</ecNumber>
    </recommendedName>
    <alternativeName>
        <fullName evidence="44">Cholesterol 24-monooxygenase</fullName>
    </alternativeName>
    <alternativeName>
        <fullName evidence="43">Cholesterol 24S-hydroxylase</fullName>
    </alternativeName>
    <alternativeName>
        <fullName evidence="45">Cytochrome P450 46A1</fullName>
    </alternativeName>
</protein>
<comment type="catalytic activity">
    <reaction evidence="27">
        <text>testosterone + reduced [NADPH--hemoprotein reductase] + O2 = 2-hydroxytestosterone + oxidized [NADPH--hemoprotein reductase] + H2O + H(+)</text>
        <dbReference type="Rhea" id="RHEA:46300"/>
        <dbReference type="Rhea" id="RHEA-COMP:11964"/>
        <dbReference type="Rhea" id="RHEA-COMP:11965"/>
        <dbReference type="ChEBI" id="CHEBI:15377"/>
        <dbReference type="ChEBI" id="CHEBI:15378"/>
        <dbReference type="ChEBI" id="CHEBI:15379"/>
        <dbReference type="ChEBI" id="CHEBI:17347"/>
        <dbReference type="ChEBI" id="CHEBI:57618"/>
        <dbReference type="ChEBI" id="CHEBI:58210"/>
        <dbReference type="ChEBI" id="CHEBI:86013"/>
    </reaction>
    <physiologicalReaction direction="left-to-right" evidence="27">
        <dbReference type="Rhea" id="RHEA:46301"/>
    </physiologicalReaction>
</comment>
<comment type="catalytic activity">
    <reaction evidence="38">
        <text>progesterone + reduced [NADPH--hemoprotein reductase] + O2 = 17alpha-hydroxyprogesterone + oxidized [NADPH--hemoprotein reductase] + H2O + H(+)</text>
        <dbReference type="Rhea" id="RHEA:46308"/>
        <dbReference type="Rhea" id="RHEA-COMP:11964"/>
        <dbReference type="Rhea" id="RHEA-COMP:11965"/>
        <dbReference type="ChEBI" id="CHEBI:15377"/>
        <dbReference type="ChEBI" id="CHEBI:15378"/>
        <dbReference type="ChEBI" id="CHEBI:15379"/>
        <dbReference type="ChEBI" id="CHEBI:17026"/>
        <dbReference type="ChEBI" id="CHEBI:17252"/>
        <dbReference type="ChEBI" id="CHEBI:57618"/>
        <dbReference type="ChEBI" id="CHEBI:58210"/>
    </reaction>
    <physiologicalReaction direction="left-to-right" evidence="38">
        <dbReference type="Rhea" id="RHEA:46309"/>
    </physiologicalReaction>
</comment>
<keyword evidence="50" id="KW-1185">Reference proteome</keyword>
<evidence type="ECO:0000256" key="41">
    <source>
        <dbReference type="ARBA" id="ARBA00066440"/>
    </source>
</evidence>
<evidence type="ECO:0000256" key="12">
    <source>
        <dbReference type="ARBA" id="ARBA00022848"/>
    </source>
</evidence>
<evidence type="ECO:0000256" key="42">
    <source>
        <dbReference type="ARBA" id="ARBA00068948"/>
    </source>
</evidence>
<evidence type="ECO:0000256" key="31">
    <source>
        <dbReference type="ARBA" id="ARBA00051188"/>
    </source>
</evidence>
<dbReference type="Proteomes" id="UP001152320">
    <property type="component" value="Chromosome 3"/>
</dbReference>
<dbReference type="EMBL" id="JAIZAY010000003">
    <property type="protein sequence ID" value="KAJ8045058.1"/>
    <property type="molecule type" value="Genomic_DNA"/>
</dbReference>
<evidence type="ECO:0000256" key="16">
    <source>
        <dbReference type="ARBA" id="ARBA00023018"/>
    </source>
</evidence>
<dbReference type="SUPFAM" id="SSF48264">
    <property type="entry name" value="Cytochrome P450"/>
    <property type="match status" value="1"/>
</dbReference>
<evidence type="ECO:0000256" key="47">
    <source>
        <dbReference type="RuleBase" id="RU000461"/>
    </source>
</evidence>
<keyword evidence="16" id="KW-0770">Synapse</keyword>
<evidence type="ECO:0000256" key="20">
    <source>
        <dbReference type="ARBA" id="ARBA00023166"/>
    </source>
</evidence>
<comment type="caution">
    <text evidence="49">The sequence shown here is derived from an EMBL/GenBank/DDBJ whole genome shotgun (WGS) entry which is preliminary data.</text>
</comment>
<evidence type="ECO:0000256" key="24">
    <source>
        <dbReference type="ARBA" id="ARBA00034110"/>
    </source>
</evidence>
<evidence type="ECO:0000256" key="4">
    <source>
        <dbReference type="ARBA" id="ARBA00004389"/>
    </source>
</evidence>
<evidence type="ECO:0000256" key="38">
    <source>
        <dbReference type="ARBA" id="ARBA00052074"/>
    </source>
</evidence>
<dbReference type="GO" id="GO:0006707">
    <property type="term" value="P:cholesterol catabolic process"/>
    <property type="evidence" value="ECO:0007669"/>
    <property type="project" value="InterPro"/>
</dbReference>
<keyword evidence="10 46" id="KW-0479">Metal-binding</keyword>
<comment type="catalytic activity">
    <reaction evidence="36">
        <text>(24S)-hydroxycholesterol + reduced [NADPH--hemoprotein reductase] + O2 = (24S,25R)-24,26-dihydroxycholesterol + oxidized [NADPH--hemoprotein reductase] + H2O + H(+)</text>
        <dbReference type="Rhea" id="RHEA:46388"/>
        <dbReference type="Rhea" id="RHEA-COMP:11964"/>
        <dbReference type="Rhea" id="RHEA-COMP:11965"/>
        <dbReference type="ChEBI" id="CHEBI:15377"/>
        <dbReference type="ChEBI" id="CHEBI:15378"/>
        <dbReference type="ChEBI" id="CHEBI:15379"/>
        <dbReference type="ChEBI" id="CHEBI:34310"/>
        <dbReference type="ChEBI" id="CHEBI:57618"/>
        <dbReference type="ChEBI" id="CHEBI:58210"/>
        <dbReference type="ChEBI" id="CHEBI:86165"/>
    </reaction>
    <physiologicalReaction direction="left-to-right" evidence="36">
        <dbReference type="Rhea" id="RHEA:46389"/>
    </physiologicalReaction>
</comment>
<evidence type="ECO:0000256" key="17">
    <source>
        <dbReference type="ARBA" id="ARBA00023033"/>
    </source>
</evidence>
<evidence type="ECO:0000256" key="5">
    <source>
        <dbReference type="ARBA" id="ARBA00005108"/>
    </source>
</evidence>
<evidence type="ECO:0000256" key="18">
    <source>
        <dbReference type="ARBA" id="ARBA00023098"/>
    </source>
</evidence>
<dbReference type="FunFam" id="1.10.630.10:FF:000031">
    <property type="entry name" value="cholesterol 24-hydroxylase isoform X2"/>
    <property type="match status" value="1"/>
</dbReference>
<keyword evidence="15 46" id="KW-0408">Iron</keyword>
<dbReference type="InterPro" id="IPR002401">
    <property type="entry name" value="Cyt_P450_E_grp-I"/>
</dbReference>
<keyword evidence="7" id="KW-0153">Cholesterol metabolism</keyword>
<keyword evidence="22" id="KW-0966">Cell projection</keyword>
<comment type="catalytic activity">
    <reaction evidence="29">
        <text>7-dehydrocholesterol + reduced [NADPH--hemoprotein reductase] + O2 = cholesta-5,7-dien-3beta,25-diol + oxidized [NADPH--hemoprotein reductase] + H2O + H(+)</text>
        <dbReference type="Rhea" id="RHEA:53240"/>
        <dbReference type="Rhea" id="RHEA-COMP:11964"/>
        <dbReference type="Rhea" id="RHEA-COMP:11965"/>
        <dbReference type="ChEBI" id="CHEBI:15377"/>
        <dbReference type="ChEBI" id="CHEBI:15378"/>
        <dbReference type="ChEBI" id="CHEBI:15379"/>
        <dbReference type="ChEBI" id="CHEBI:17759"/>
        <dbReference type="ChEBI" id="CHEBI:57618"/>
        <dbReference type="ChEBI" id="CHEBI:58210"/>
        <dbReference type="ChEBI" id="CHEBI:137057"/>
    </reaction>
    <physiologicalReaction direction="left-to-right" evidence="29">
        <dbReference type="Rhea" id="RHEA:53241"/>
    </physiologicalReaction>
</comment>
<evidence type="ECO:0000256" key="14">
    <source>
        <dbReference type="ARBA" id="ARBA00023002"/>
    </source>
</evidence>
<keyword evidence="9 48" id="KW-0812">Transmembrane</keyword>
<evidence type="ECO:0000256" key="44">
    <source>
        <dbReference type="ARBA" id="ARBA00079170"/>
    </source>
</evidence>
<evidence type="ECO:0000256" key="40">
    <source>
        <dbReference type="ARBA" id="ARBA00054645"/>
    </source>
</evidence>
<keyword evidence="11" id="KW-0256">Endoplasmic reticulum</keyword>
<comment type="catalytic activity">
    <reaction evidence="28">
        <text>(24S)-hydroxycholesterol + reduced [NADPH--hemoprotein reductase] + O2 = 24S,25-dihydroxycholesterol + oxidized [NADPH--hemoprotein reductase] + H2O + H(+)</text>
        <dbReference type="Rhea" id="RHEA:46384"/>
        <dbReference type="Rhea" id="RHEA-COMP:11964"/>
        <dbReference type="Rhea" id="RHEA-COMP:11965"/>
        <dbReference type="ChEBI" id="CHEBI:15377"/>
        <dbReference type="ChEBI" id="CHEBI:15378"/>
        <dbReference type="ChEBI" id="CHEBI:15379"/>
        <dbReference type="ChEBI" id="CHEBI:34310"/>
        <dbReference type="ChEBI" id="CHEBI:57618"/>
        <dbReference type="ChEBI" id="CHEBI:58210"/>
        <dbReference type="ChEBI" id="CHEBI:86074"/>
    </reaction>
    <physiologicalReaction direction="left-to-right" evidence="28">
        <dbReference type="Rhea" id="RHEA:46385"/>
    </physiologicalReaction>
</comment>
<evidence type="ECO:0000313" key="49">
    <source>
        <dbReference type="EMBL" id="KAJ8045058.1"/>
    </source>
</evidence>
<dbReference type="GO" id="GO:0033781">
    <property type="term" value="F:cholesterol 24-hydroxylase activity"/>
    <property type="evidence" value="ECO:0007669"/>
    <property type="project" value="UniProtKB-EC"/>
</dbReference>
<comment type="catalytic activity">
    <reaction evidence="34">
        <text>7alpha-hydroxycholesterol + reduced [NADPH--hemoprotein reductase] + O2 = (24S)-7alpha-dihydroxycholesterol + oxidized [NADPH--hemoprotein reductase] + H2O + H(+)</text>
        <dbReference type="Rhea" id="RHEA:46380"/>
        <dbReference type="Rhea" id="RHEA-COMP:11964"/>
        <dbReference type="Rhea" id="RHEA-COMP:11965"/>
        <dbReference type="ChEBI" id="CHEBI:15377"/>
        <dbReference type="ChEBI" id="CHEBI:15378"/>
        <dbReference type="ChEBI" id="CHEBI:15379"/>
        <dbReference type="ChEBI" id="CHEBI:17500"/>
        <dbReference type="ChEBI" id="CHEBI:37640"/>
        <dbReference type="ChEBI" id="CHEBI:57618"/>
        <dbReference type="ChEBI" id="CHEBI:58210"/>
    </reaction>
    <physiologicalReaction direction="left-to-right" evidence="34">
        <dbReference type="Rhea" id="RHEA:46381"/>
    </physiologicalReaction>
</comment>
<keyword evidence="20" id="KW-1207">Sterol metabolism</keyword>
<evidence type="ECO:0000256" key="3">
    <source>
        <dbReference type="ARBA" id="ARBA00004279"/>
    </source>
</evidence>
<comment type="catalytic activity">
    <reaction evidence="31">
        <text>testosterone + reduced [NADPH--hemoprotein reductase] + O2 = 16beta,17beta-dihydroxyandrost-4-en-3-one + oxidized [NADPH--hemoprotein reductase] + H2O + H(+)</text>
        <dbReference type="Rhea" id="RHEA:46304"/>
        <dbReference type="Rhea" id="RHEA-COMP:11964"/>
        <dbReference type="Rhea" id="RHEA-COMP:11965"/>
        <dbReference type="ChEBI" id="CHEBI:15377"/>
        <dbReference type="ChEBI" id="CHEBI:15378"/>
        <dbReference type="ChEBI" id="CHEBI:15379"/>
        <dbReference type="ChEBI" id="CHEBI:17347"/>
        <dbReference type="ChEBI" id="CHEBI:57618"/>
        <dbReference type="ChEBI" id="CHEBI:58210"/>
        <dbReference type="ChEBI" id="CHEBI:83027"/>
    </reaction>
    <physiologicalReaction direction="left-to-right" evidence="31">
        <dbReference type="Rhea" id="RHEA:46305"/>
    </physiologicalReaction>
</comment>
<sequence length="496" mass="56901">MIFYYGLLLAATFVVVAVLAFVVYVSYQHHKYGHLPGPKRQSFLFGNSEIIEAVQARQTTLPETMFDLHKKYGPVVCTFFLHEPFICVIDPKTAKELLMSTEYIKPWLSYRAFYKVFGQRFMGKGLVSEIDNSVWERHRKVLNPAFHRKYLMELMSVFNDSADRLTDYLTSKADGKTEVSLMDAFERVTLDVIAKAAFNMEDDMIVEDTAFKEAIGLSFEGMANDLQSLFGNLDPRPKTIRYRKNVRKAIQLLRNTGEDIIRKRLADQKEGKELPKDILSFIVKTAMVEENFNLVEMVDEFVTFFGAGQETTSNLLSFTMLCLGQNPEALARVLSEVDTVIGRKEHIDYEDIIKLEYLSLVLKESLRLYPPVFGTGRVITKSMDVVGYNIPAGSTIFFCNYAMNRSEEYFNNPLTFDPERFRRDEDKPLYVYFPFSIGPRSCIGQQFALIESRVVLAKLLQKLNFRLVPGQNLGVRERLTLKPAGDCLNYITLRAK</sequence>
<evidence type="ECO:0000256" key="28">
    <source>
        <dbReference type="ARBA" id="ARBA00050430"/>
    </source>
</evidence>
<evidence type="ECO:0000256" key="34">
    <source>
        <dbReference type="ARBA" id="ARBA00051606"/>
    </source>
</evidence>
<evidence type="ECO:0000256" key="26">
    <source>
        <dbReference type="ARBA" id="ARBA00050139"/>
    </source>
</evidence>